<reference evidence="1" key="2">
    <citation type="submission" date="2020-05" db="UniProtKB">
        <authorList>
            <consortium name="EnsemblMetazoa"/>
        </authorList>
    </citation>
    <scope>IDENTIFICATION</scope>
    <source>
        <strain evidence="1">IAEA</strain>
    </source>
</reference>
<proteinExistence type="predicted"/>
<organism evidence="1 2">
    <name type="scientific">Glossina palpalis gambiensis</name>
    <dbReference type="NCBI Taxonomy" id="67801"/>
    <lineage>
        <taxon>Eukaryota</taxon>
        <taxon>Metazoa</taxon>
        <taxon>Ecdysozoa</taxon>
        <taxon>Arthropoda</taxon>
        <taxon>Hexapoda</taxon>
        <taxon>Insecta</taxon>
        <taxon>Pterygota</taxon>
        <taxon>Neoptera</taxon>
        <taxon>Endopterygota</taxon>
        <taxon>Diptera</taxon>
        <taxon>Brachycera</taxon>
        <taxon>Muscomorpha</taxon>
        <taxon>Hippoboscoidea</taxon>
        <taxon>Glossinidae</taxon>
        <taxon>Glossina</taxon>
    </lineage>
</organism>
<evidence type="ECO:0000313" key="1">
    <source>
        <dbReference type="EnsemblMetazoa" id="GPPI026066-PA"/>
    </source>
</evidence>
<dbReference type="Proteomes" id="UP000092460">
    <property type="component" value="Unassembled WGS sequence"/>
</dbReference>
<dbReference type="AlphaFoldDB" id="A0A1B0BCY2"/>
<sequence length="71" mass="8277">MDWKTNEETGEQIKIRIHRRDNATCRRSQAFASLIYSSWSCNNSFLKWENQSIPPSDSIDTTIDRTLANDI</sequence>
<keyword evidence="2" id="KW-1185">Reference proteome</keyword>
<name>A0A1B0BCY2_9MUSC</name>
<accession>A0A1B0BCY2</accession>
<protein>
    <submittedName>
        <fullName evidence="1">Uncharacterized protein</fullName>
    </submittedName>
</protein>
<dbReference type="EMBL" id="JXJN01012164">
    <property type="status" value="NOT_ANNOTATED_CDS"/>
    <property type="molecule type" value="Genomic_DNA"/>
</dbReference>
<reference evidence="2" key="1">
    <citation type="submission" date="2015-01" db="EMBL/GenBank/DDBJ databases">
        <authorList>
            <person name="Aksoy S."/>
            <person name="Warren W."/>
            <person name="Wilson R.K."/>
        </authorList>
    </citation>
    <scope>NUCLEOTIDE SEQUENCE [LARGE SCALE GENOMIC DNA]</scope>
    <source>
        <strain evidence="2">IAEA</strain>
    </source>
</reference>
<dbReference type="EnsemblMetazoa" id="GPPI026066-RA">
    <property type="protein sequence ID" value="GPPI026066-PA"/>
    <property type="gene ID" value="GPPI026066"/>
</dbReference>
<evidence type="ECO:0000313" key="2">
    <source>
        <dbReference type="Proteomes" id="UP000092460"/>
    </source>
</evidence>
<dbReference type="VEuPathDB" id="VectorBase:GPPI026066"/>